<evidence type="ECO:0000313" key="6">
    <source>
        <dbReference type="Proteomes" id="UP000218785"/>
    </source>
</evidence>
<proteinExistence type="inferred from homology"/>
<keyword evidence="6" id="KW-1185">Reference proteome</keyword>
<evidence type="ECO:0000256" key="1">
    <source>
        <dbReference type="ARBA" id="ARBA00006534"/>
    </source>
</evidence>
<dbReference type="InterPro" id="IPR005320">
    <property type="entry name" value="Peptidase_S51"/>
</dbReference>
<keyword evidence="2" id="KW-0645">Protease</keyword>
<dbReference type="EMBL" id="AP018248">
    <property type="protein sequence ID" value="BAZ01980.1"/>
    <property type="molecule type" value="Genomic_DNA"/>
</dbReference>
<keyword evidence="4" id="KW-0720">Serine protease</keyword>
<dbReference type="PANTHER" id="PTHR36175">
    <property type="entry name" value="CYANOPHYCINASE"/>
    <property type="match status" value="1"/>
</dbReference>
<dbReference type="KEGG" id="ttq:NIES37_59870"/>
<dbReference type="AlphaFoldDB" id="A0A1Z4N8F1"/>
<dbReference type="InterPro" id="IPR029062">
    <property type="entry name" value="Class_I_gatase-like"/>
</dbReference>
<protein>
    <submittedName>
        <fullName evidence="5">Peptidase S51</fullName>
    </submittedName>
</protein>
<evidence type="ECO:0000256" key="3">
    <source>
        <dbReference type="ARBA" id="ARBA00022801"/>
    </source>
</evidence>
<name>A0A1Z4N8F1_9CYAN</name>
<evidence type="ECO:0000256" key="2">
    <source>
        <dbReference type="ARBA" id="ARBA00022670"/>
    </source>
</evidence>
<dbReference type="Pfam" id="PF03575">
    <property type="entry name" value="Peptidase_S51"/>
    <property type="match status" value="1"/>
</dbReference>
<evidence type="ECO:0000313" key="5">
    <source>
        <dbReference type="EMBL" id="BAZ01980.1"/>
    </source>
</evidence>
<dbReference type="CDD" id="cd03145">
    <property type="entry name" value="GAT1_cyanophycinase"/>
    <property type="match status" value="1"/>
</dbReference>
<dbReference type="Proteomes" id="UP000218785">
    <property type="component" value="Chromosome"/>
</dbReference>
<dbReference type="RefSeq" id="WP_190446028.1">
    <property type="nucleotide sequence ID" value="NZ_CAWNJS010000001.1"/>
</dbReference>
<organism evidence="5 6">
    <name type="scientific">Tolypothrix tenuis PCC 7101</name>
    <dbReference type="NCBI Taxonomy" id="231146"/>
    <lineage>
        <taxon>Bacteria</taxon>
        <taxon>Bacillati</taxon>
        <taxon>Cyanobacteriota</taxon>
        <taxon>Cyanophyceae</taxon>
        <taxon>Nostocales</taxon>
        <taxon>Tolypothrichaceae</taxon>
        <taxon>Tolypothrix</taxon>
    </lineage>
</organism>
<dbReference type="SUPFAM" id="SSF52317">
    <property type="entry name" value="Class I glutamine amidotransferase-like"/>
    <property type="match status" value="1"/>
</dbReference>
<gene>
    <name evidence="5" type="ORF">NIES37_59870</name>
</gene>
<keyword evidence="3" id="KW-0378">Hydrolase</keyword>
<dbReference type="Gene3D" id="3.40.50.880">
    <property type="match status" value="1"/>
</dbReference>
<dbReference type="GO" id="GO:0008236">
    <property type="term" value="F:serine-type peptidase activity"/>
    <property type="evidence" value="ECO:0007669"/>
    <property type="project" value="UniProtKB-KW"/>
</dbReference>
<dbReference type="GO" id="GO:0006508">
    <property type="term" value="P:proteolysis"/>
    <property type="evidence" value="ECO:0007669"/>
    <property type="project" value="UniProtKB-KW"/>
</dbReference>
<evidence type="ECO:0000256" key="4">
    <source>
        <dbReference type="ARBA" id="ARBA00022825"/>
    </source>
</evidence>
<reference evidence="5 6" key="1">
    <citation type="submission" date="2017-06" db="EMBL/GenBank/DDBJ databases">
        <title>Genome sequencing of cyanobaciteial culture collection at National Institute for Environmental Studies (NIES).</title>
        <authorList>
            <person name="Hirose Y."/>
            <person name="Shimura Y."/>
            <person name="Fujisawa T."/>
            <person name="Nakamura Y."/>
            <person name="Kawachi M."/>
        </authorList>
    </citation>
    <scope>NUCLEOTIDE SEQUENCE [LARGE SCALE GENOMIC DNA]</scope>
    <source>
        <strain evidence="5 6">NIES-37</strain>
    </source>
</reference>
<dbReference type="PANTHER" id="PTHR36175:SF1">
    <property type="entry name" value="CYANOPHYCINASE"/>
    <property type="match status" value="1"/>
</dbReference>
<accession>A0A1Z4N8F1</accession>
<comment type="similarity">
    <text evidence="1">Belongs to the peptidase S51 family.</text>
</comment>
<sequence>MTKAFPNIAKWLKNLGTMLLKMGTTFITHITANLRRYFQDITEDVDSLSPLPTLPALPALPHLAGPVLNLGGGGPDVEEAIQWMIHQVRGGTNCATKVNVVVLRTYGNHDYNRPIQGMKGVKSVETLIISNRNDANRTEIADKIRRADVIFVAGGDQCQYIRNWKNTKLQAAVHSVYARGGGIGGTSAGAMIQSEFVYDACASSEEGIETRDALEDPYQDITFSYHFFNWRYLAGTIVDTHFDRRKRMGRIMAFIARQIQDGKTQRALGIAISEETSVVIDKYGIAKVMGRGAAYFVLGDHPPEVCKPRTPLTFHDYKIWRVPRGDTFDLKNLPTKGYYLRSVKRGRFSSDPY</sequence>